<proteinExistence type="predicted"/>
<evidence type="ECO:0000256" key="4">
    <source>
        <dbReference type="ARBA" id="ARBA00023308"/>
    </source>
</evidence>
<dbReference type="NCBIfam" id="TIGR02625">
    <property type="entry name" value="YiiL_rotase"/>
    <property type="match status" value="1"/>
</dbReference>
<dbReference type="PANTHER" id="PTHR34389:SF2">
    <property type="entry name" value="L-RHAMNOSE MUTAROTASE"/>
    <property type="match status" value="1"/>
</dbReference>
<reference evidence="6 7" key="1">
    <citation type="submission" date="2018-03" db="EMBL/GenBank/DDBJ databases">
        <title>Whole genome sequencing of Histamine producing bacteria.</title>
        <authorList>
            <person name="Butler K."/>
        </authorList>
    </citation>
    <scope>NUCLEOTIDE SEQUENCE [LARGE SCALE GENOMIC DNA]</scope>
    <source>
        <strain evidence="6 7">DSM 19138</strain>
    </source>
</reference>
<dbReference type="Gene3D" id="3.30.70.100">
    <property type="match status" value="1"/>
</dbReference>
<keyword evidence="4" id="KW-0684">Rhamnose metabolism</keyword>
<dbReference type="PANTHER" id="PTHR34389">
    <property type="entry name" value="L-RHAMNOSE MUTAROTASE"/>
    <property type="match status" value="1"/>
</dbReference>
<dbReference type="EMBL" id="PYMB01000013">
    <property type="protein sequence ID" value="PSW09884.1"/>
    <property type="molecule type" value="Genomic_DNA"/>
</dbReference>
<dbReference type="EC" id="5.1.3.32" evidence="5"/>
<evidence type="ECO:0000256" key="3">
    <source>
        <dbReference type="ARBA" id="ARBA00023277"/>
    </source>
</evidence>
<keyword evidence="1" id="KW-0963">Cytoplasm</keyword>
<dbReference type="InterPro" id="IPR011008">
    <property type="entry name" value="Dimeric_a/b-barrel"/>
</dbReference>
<evidence type="ECO:0000313" key="7">
    <source>
        <dbReference type="Proteomes" id="UP000241346"/>
    </source>
</evidence>
<comment type="caution">
    <text evidence="6">The sequence shown here is derived from an EMBL/GenBank/DDBJ whole genome shotgun (WGS) entry which is preliminary data.</text>
</comment>
<dbReference type="OrthoDB" id="9799608at2"/>
<evidence type="ECO:0000256" key="2">
    <source>
        <dbReference type="ARBA" id="ARBA00023235"/>
    </source>
</evidence>
<dbReference type="AlphaFoldDB" id="A0A2T3N968"/>
<dbReference type="GO" id="GO:0005737">
    <property type="term" value="C:cytoplasm"/>
    <property type="evidence" value="ECO:0007669"/>
    <property type="project" value="InterPro"/>
</dbReference>
<dbReference type="GO" id="GO:0062192">
    <property type="term" value="F:L-rhamnose mutarotase activity"/>
    <property type="evidence" value="ECO:0007669"/>
    <property type="project" value="UniProtKB-UniRule"/>
</dbReference>
<dbReference type="InterPro" id="IPR008000">
    <property type="entry name" value="Rham/fucose_mutarotase"/>
</dbReference>
<evidence type="ECO:0000313" key="6">
    <source>
        <dbReference type="EMBL" id="PSW09884.1"/>
    </source>
</evidence>
<dbReference type="SUPFAM" id="SSF54909">
    <property type="entry name" value="Dimeric alpha+beta barrel"/>
    <property type="match status" value="1"/>
</dbReference>
<dbReference type="GO" id="GO:0019301">
    <property type="term" value="P:rhamnose catabolic process"/>
    <property type="evidence" value="ECO:0007669"/>
    <property type="project" value="UniProtKB-UniRule"/>
</dbReference>
<evidence type="ECO:0000256" key="1">
    <source>
        <dbReference type="ARBA" id="ARBA00022490"/>
    </source>
</evidence>
<sequence length="97" mass="11547">MQLNEGSKEEYTRRHDEIWAELVDVLKTHGSHHYSIFFHEKTHQLFGYVEIEDEAKWEAVASTEACQRWWAFMQDIMATNPDNSPQAINLEQVFYLE</sequence>
<dbReference type="Pfam" id="PF05336">
    <property type="entry name" value="rhaM"/>
    <property type="match status" value="1"/>
</dbReference>
<organism evidence="6 7">
    <name type="scientific">Photobacterium rosenbergii</name>
    <dbReference type="NCBI Taxonomy" id="294936"/>
    <lineage>
        <taxon>Bacteria</taxon>
        <taxon>Pseudomonadati</taxon>
        <taxon>Pseudomonadota</taxon>
        <taxon>Gammaproteobacteria</taxon>
        <taxon>Vibrionales</taxon>
        <taxon>Vibrionaceae</taxon>
        <taxon>Photobacterium</taxon>
    </lineage>
</organism>
<dbReference type="Proteomes" id="UP000241346">
    <property type="component" value="Unassembled WGS sequence"/>
</dbReference>
<gene>
    <name evidence="6" type="primary">rhaM</name>
    <name evidence="6" type="ORF">C9J01_20165</name>
</gene>
<evidence type="ECO:0000256" key="5">
    <source>
        <dbReference type="NCBIfam" id="TIGR02625"/>
    </source>
</evidence>
<accession>A0A2T3N968</accession>
<name>A0A2T3N968_9GAMM</name>
<dbReference type="InterPro" id="IPR013448">
    <property type="entry name" value="L-rhamnose_mutarotase"/>
</dbReference>
<keyword evidence="3" id="KW-0119">Carbohydrate metabolism</keyword>
<protein>
    <recommendedName>
        <fullName evidence="5">L-rhamnose mutarotase</fullName>
        <ecNumber evidence="5">5.1.3.32</ecNumber>
    </recommendedName>
</protein>
<keyword evidence="2" id="KW-0413">Isomerase</keyword>